<dbReference type="RefSeq" id="WP_160111347.1">
    <property type="nucleotide sequence ID" value="NZ_FNVG01000006.1"/>
</dbReference>
<sequence length="155" mass="16881">MDGVGQSRTEQLMAWLGYLGLLPFALCIVSFDPDAQIFGLNARLVFVAYSGIILSFLCGILWSHALSSSDHAMSFPLLLLSNLICLMGWLVILIAPAQFQLALVVTLLGYGCVWMLERIKTNAMGDNFPKSYHTLRNHLTLSVAIAHIIALAGAS</sequence>
<dbReference type="Proteomes" id="UP000236721">
    <property type="component" value="Unassembled WGS sequence"/>
</dbReference>
<organism evidence="2 3">
    <name type="scientific">Vibrio hangzhouensis</name>
    <dbReference type="NCBI Taxonomy" id="462991"/>
    <lineage>
        <taxon>Bacteria</taxon>
        <taxon>Pseudomonadati</taxon>
        <taxon>Pseudomonadota</taxon>
        <taxon>Gammaproteobacteria</taxon>
        <taxon>Vibrionales</taxon>
        <taxon>Vibrionaceae</taxon>
        <taxon>Vibrio</taxon>
    </lineage>
</organism>
<keyword evidence="3" id="KW-1185">Reference proteome</keyword>
<feature type="transmembrane region" description="Helical" evidence="1">
    <location>
        <begin position="43"/>
        <end position="63"/>
    </location>
</feature>
<dbReference type="OrthoDB" id="8591832at2"/>
<evidence type="ECO:0008006" key="4">
    <source>
        <dbReference type="Google" id="ProtNLM"/>
    </source>
</evidence>
<keyword evidence="1" id="KW-1133">Transmembrane helix</keyword>
<name>A0A1H5WUD0_9VIBR</name>
<evidence type="ECO:0000313" key="2">
    <source>
        <dbReference type="EMBL" id="SEG02840.1"/>
    </source>
</evidence>
<reference evidence="3" key="1">
    <citation type="submission" date="2016-10" db="EMBL/GenBank/DDBJ databases">
        <authorList>
            <person name="Varghese N."/>
            <person name="Submissions S."/>
        </authorList>
    </citation>
    <scope>NUCLEOTIDE SEQUENCE [LARGE SCALE GENOMIC DNA]</scope>
    <source>
        <strain evidence="3">CGMCC 1.7062</strain>
    </source>
</reference>
<feature type="transmembrane region" description="Helical" evidence="1">
    <location>
        <begin position="75"/>
        <end position="93"/>
    </location>
</feature>
<dbReference type="Pfam" id="PF11911">
    <property type="entry name" value="DUF3429"/>
    <property type="match status" value="1"/>
</dbReference>
<dbReference type="EMBL" id="FNVG01000006">
    <property type="protein sequence ID" value="SEG02840.1"/>
    <property type="molecule type" value="Genomic_DNA"/>
</dbReference>
<dbReference type="AlphaFoldDB" id="A0A1H5WUD0"/>
<accession>A0A1H5WUD0</accession>
<evidence type="ECO:0000313" key="3">
    <source>
        <dbReference type="Proteomes" id="UP000236721"/>
    </source>
</evidence>
<evidence type="ECO:0000256" key="1">
    <source>
        <dbReference type="SAM" id="Phobius"/>
    </source>
</evidence>
<keyword evidence="1" id="KW-0812">Transmembrane</keyword>
<keyword evidence="1" id="KW-0472">Membrane</keyword>
<gene>
    <name evidence="2" type="ORF">SAMN04488244_10666</name>
</gene>
<feature type="transmembrane region" description="Helical" evidence="1">
    <location>
        <begin position="137"/>
        <end position="154"/>
    </location>
</feature>
<proteinExistence type="predicted"/>
<protein>
    <recommendedName>
        <fullName evidence="4">DUF3429 domain-containing protein</fullName>
    </recommendedName>
</protein>
<feature type="transmembrane region" description="Helical" evidence="1">
    <location>
        <begin position="12"/>
        <end position="31"/>
    </location>
</feature>
<dbReference type="InterPro" id="IPR021836">
    <property type="entry name" value="DUF3429"/>
</dbReference>
<feature type="transmembrane region" description="Helical" evidence="1">
    <location>
        <begin position="99"/>
        <end position="116"/>
    </location>
</feature>